<comment type="caution">
    <text evidence="2">The sequence shown here is derived from an EMBL/GenBank/DDBJ whole genome shotgun (WGS) entry which is preliminary data.</text>
</comment>
<name>A0A844GJW2_9FIRM</name>
<reference evidence="2 3" key="1">
    <citation type="submission" date="2019-11" db="EMBL/GenBank/DDBJ databases">
        <title>Draft genome sequence of Blautia luti DSM 14534T, isolated from human stool.</title>
        <authorList>
            <person name="Ortiz R."/>
            <person name="Melis-Arcos F."/>
            <person name="Covarrubias P."/>
            <person name="Cardenas J.P."/>
            <person name="Perez-Donoso J."/>
            <person name="Almonacid D."/>
        </authorList>
    </citation>
    <scope>NUCLEOTIDE SEQUENCE [LARGE SCALE GENOMIC DNA]</scope>
    <source>
        <strain evidence="2 3">DSM 14534</strain>
    </source>
</reference>
<protein>
    <recommendedName>
        <fullName evidence="4">Polysaccharide biosynthesis protein C-terminal domain-containing protein</fullName>
    </recommendedName>
</protein>
<sequence>MDRMEIFMTAGFLIFRYPLLRVIQTPEDTFTGTMSYITVILDILFMGPLHFGVQGAAVATIAAQAVSVILCLFYIIKNYPELHIKRDDLHVSPLLARFCFCIVLLQTGPGFRQTLFRSYSNNSLNQSDHSEISTNVHTEGSVFLCTVRIRH</sequence>
<proteinExistence type="predicted"/>
<keyword evidence="1" id="KW-0812">Transmembrane</keyword>
<dbReference type="Proteomes" id="UP000437824">
    <property type="component" value="Unassembled WGS sequence"/>
</dbReference>
<dbReference type="AlphaFoldDB" id="A0A844GJW2"/>
<evidence type="ECO:0000256" key="1">
    <source>
        <dbReference type="SAM" id="Phobius"/>
    </source>
</evidence>
<keyword evidence="1" id="KW-0472">Membrane</keyword>
<evidence type="ECO:0000313" key="3">
    <source>
        <dbReference type="Proteomes" id="UP000437824"/>
    </source>
</evidence>
<evidence type="ECO:0000313" key="2">
    <source>
        <dbReference type="EMBL" id="MTD62443.1"/>
    </source>
</evidence>
<dbReference type="EMBL" id="WMBC01000014">
    <property type="protein sequence ID" value="MTD62443.1"/>
    <property type="molecule type" value="Genomic_DNA"/>
</dbReference>
<feature type="transmembrane region" description="Helical" evidence="1">
    <location>
        <begin position="57"/>
        <end position="76"/>
    </location>
</feature>
<organism evidence="2 3">
    <name type="scientific">Blautia luti DSM 14534 = JCM 17040</name>
    <dbReference type="NCBI Taxonomy" id="649762"/>
    <lineage>
        <taxon>Bacteria</taxon>
        <taxon>Bacillati</taxon>
        <taxon>Bacillota</taxon>
        <taxon>Clostridia</taxon>
        <taxon>Lachnospirales</taxon>
        <taxon>Lachnospiraceae</taxon>
        <taxon>Blautia</taxon>
    </lineage>
</organism>
<evidence type="ECO:0008006" key="4">
    <source>
        <dbReference type="Google" id="ProtNLM"/>
    </source>
</evidence>
<accession>A0A844GJW2</accession>
<keyword evidence="1" id="KW-1133">Transmembrane helix</keyword>
<gene>
    <name evidence="2" type="ORF">GKZ57_14640</name>
</gene>